<dbReference type="PANTHER" id="PTHR44144:SF1">
    <property type="entry name" value="DNAJ HOMOLOG SUBFAMILY C MEMBER 9"/>
    <property type="match status" value="1"/>
</dbReference>
<dbReference type="PROSITE" id="PS00636">
    <property type="entry name" value="DNAJ_1"/>
    <property type="match status" value="1"/>
</dbReference>
<dbReference type="Pfam" id="PF23302">
    <property type="entry name" value="HTH_DNAJC9"/>
    <property type="match status" value="1"/>
</dbReference>
<dbReference type="PANTHER" id="PTHR44144">
    <property type="entry name" value="DNAJ HOMOLOG SUBFAMILY C MEMBER 9"/>
    <property type="match status" value="1"/>
</dbReference>
<evidence type="ECO:0000259" key="2">
    <source>
        <dbReference type="PROSITE" id="PS50076"/>
    </source>
</evidence>
<dbReference type="InterPro" id="IPR056453">
    <property type="entry name" value="HTH_DNAJC9"/>
</dbReference>
<dbReference type="GO" id="GO:0005634">
    <property type="term" value="C:nucleus"/>
    <property type="evidence" value="ECO:0007669"/>
    <property type="project" value="TreeGrafter"/>
</dbReference>
<dbReference type="Pfam" id="PF00226">
    <property type="entry name" value="DnaJ"/>
    <property type="match status" value="1"/>
</dbReference>
<dbReference type="PRINTS" id="PR00625">
    <property type="entry name" value="JDOMAIN"/>
</dbReference>
<dbReference type="CDD" id="cd06257">
    <property type="entry name" value="DnaJ"/>
    <property type="match status" value="1"/>
</dbReference>
<name>A0A9P0DAL2_PHACE</name>
<dbReference type="InterPro" id="IPR052594">
    <property type="entry name" value="J_domain-containing_protein"/>
</dbReference>
<dbReference type="SUPFAM" id="SSF46565">
    <property type="entry name" value="Chaperone J-domain"/>
    <property type="match status" value="1"/>
</dbReference>
<dbReference type="InterPro" id="IPR001623">
    <property type="entry name" value="DnaJ_domain"/>
</dbReference>
<keyword evidence="1" id="KW-0597">Phosphoprotein</keyword>
<dbReference type="Gene3D" id="1.10.287.110">
    <property type="entry name" value="DnaJ domain"/>
    <property type="match status" value="1"/>
</dbReference>
<feature type="domain" description="J" evidence="2">
    <location>
        <begin position="16"/>
        <end position="83"/>
    </location>
</feature>
<dbReference type="InterPro" id="IPR018253">
    <property type="entry name" value="DnaJ_domain_CS"/>
</dbReference>
<dbReference type="EMBL" id="OU896717">
    <property type="protein sequence ID" value="CAH1118719.1"/>
    <property type="molecule type" value="Genomic_DNA"/>
</dbReference>
<dbReference type="SMART" id="SM00271">
    <property type="entry name" value="DnaJ"/>
    <property type="match status" value="1"/>
</dbReference>
<dbReference type="AlphaFoldDB" id="A0A9P0DAL2"/>
<organism evidence="3 4">
    <name type="scientific">Phaedon cochleariae</name>
    <name type="common">Mustard beetle</name>
    <dbReference type="NCBI Taxonomy" id="80249"/>
    <lineage>
        <taxon>Eukaryota</taxon>
        <taxon>Metazoa</taxon>
        <taxon>Ecdysozoa</taxon>
        <taxon>Arthropoda</taxon>
        <taxon>Hexapoda</taxon>
        <taxon>Insecta</taxon>
        <taxon>Pterygota</taxon>
        <taxon>Neoptera</taxon>
        <taxon>Endopterygota</taxon>
        <taxon>Coleoptera</taxon>
        <taxon>Polyphaga</taxon>
        <taxon>Cucujiformia</taxon>
        <taxon>Chrysomeloidea</taxon>
        <taxon>Chrysomelidae</taxon>
        <taxon>Chrysomelinae</taxon>
        <taxon>Chrysomelini</taxon>
        <taxon>Phaedon</taxon>
    </lineage>
</organism>
<keyword evidence="4" id="KW-1185">Reference proteome</keyword>
<dbReference type="PROSITE" id="PS50076">
    <property type="entry name" value="DNAJ_2"/>
    <property type="match status" value="1"/>
</dbReference>
<dbReference type="Proteomes" id="UP001153737">
    <property type="component" value="Chromosome 11"/>
</dbReference>
<dbReference type="InterPro" id="IPR036869">
    <property type="entry name" value="J_dom_sf"/>
</dbReference>
<dbReference type="FunFam" id="1.10.287.110:FF:000035">
    <property type="entry name" value="DnaJ homolog subfamily C member 9"/>
    <property type="match status" value="1"/>
</dbReference>
<proteinExistence type="predicted"/>
<gene>
    <name evidence="3" type="ORF">PHAECO_LOCUS2641</name>
</gene>
<reference evidence="3" key="2">
    <citation type="submission" date="2022-10" db="EMBL/GenBank/DDBJ databases">
        <authorList>
            <consortium name="ENA_rothamsted_submissions"/>
            <consortium name="culmorum"/>
            <person name="King R."/>
        </authorList>
    </citation>
    <scope>NUCLEOTIDE SEQUENCE</scope>
</reference>
<dbReference type="GO" id="GO:0031072">
    <property type="term" value="F:heat shock protein binding"/>
    <property type="evidence" value="ECO:0007669"/>
    <property type="project" value="TreeGrafter"/>
</dbReference>
<protein>
    <recommendedName>
        <fullName evidence="2">J domain-containing protein</fullName>
    </recommendedName>
</protein>
<reference evidence="3" key="1">
    <citation type="submission" date="2022-01" db="EMBL/GenBank/DDBJ databases">
        <authorList>
            <person name="King R."/>
        </authorList>
    </citation>
    <scope>NUCLEOTIDE SEQUENCE</scope>
</reference>
<sequence length="254" mass="30336">MADFNSLCEKYFGCCDFYEILKVDRNASEKEIKKAYYRLSLLFHPDRVDDDHKEIATEKFKALGKIHSILQNPDKRNLYNESGQFDDEMDTSFNCMDYWRNMFKKIEIKDIQKYEQEYIGSDTELRDIKRAYVGGKGNMDVILEMVPFSNCDSEPRIIDIVQKMVDNEEVEYYKAFFNESKAKKMRRHRKYEKEKKLSEQIDMEELDKQIEANMQKRVAEFDTFICDLEARYAPKTKKKRLSITDAKKKNKKSK</sequence>
<evidence type="ECO:0000256" key="1">
    <source>
        <dbReference type="ARBA" id="ARBA00022553"/>
    </source>
</evidence>
<evidence type="ECO:0000313" key="3">
    <source>
        <dbReference type="EMBL" id="CAH1118719.1"/>
    </source>
</evidence>
<dbReference type="OrthoDB" id="110024at2759"/>
<dbReference type="GO" id="GO:0005737">
    <property type="term" value="C:cytoplasm"/>
    <property type="evidence" value="ECO:0007669"/>
    <property type="project" value="TreeGrafter"/>
</dbReference>
<accession>A0A9P0DAL2</accession>
<evidence type="ECO:0000313" key="4">
    <source>
        <dbReference type="Proteomes" id="UP001153737"/>
    </source>
</evidence>